<dbReference type="SUPFAM" id="SSF56672">
    <property type="entry name" value="DNA/RNA polymerases"/>
    <property type="match status" value="1"/>
</dbReference>
<evidence type="ECO:0000259" key="1">
    <source>
        <dbReference type="PROSITE" id="PS50878"/>
    </source>
</evidence>
<dbReference type="PANTHER" id="PTHR21301">
    <property type="entry name" value="REVERSE TRANSCRIPTASE"/>
    <property type="match status" value="1"/>
</dbReference>
<gene>
    <name evidence="2" type="ORF">SEV965_LOCUS38217</name>
</gene>
<dbReference type="AlphaFoldDB" id="A0A815WAV4"/>
<dbReference type="InterPro" id="IPR043502">
    <property type="entry name" value="DNA/RNA_pol_sf"/>
</dbReference>
<dbReference type="Gene3D" id="3.30.70.2630">
    <property type="match status" value="1"/>
</dbReference>
<evidence type="ECO:0000313" key="2">
    <source>
        <dbReference type="EMBL" id="CAF1542483.1"/>
    </source>
</evidence>
<feature type="domain" description="Reverse transcriptase" evidence="1">
    <location>
        <begin position="257"/>
        <end position="466"/>
    </location>
</feature>
<comment type="caution">
    <text evidence="2">The sequence shown here is derived from an EMBL/GenBank/DDBJ whole genome shotgun (WGS) entry which is preliminary data.</text>
</comment>
<sequence length="466" mass="54710">NNTLKHHQKQHQMYNIEIATQNKILQIYMQEQQPHRSNNDDLQWINKHDKKQKWYRRTHNKKLIKLKNDKNKHYHVPNNNASHIPPEKADTSNVVNLSDHNLTQDQISLLSKGLKFIPTPKQMNVINFITNTESALSYTPTTIKQAAISEITTFIQRWKKPKIDNLTKQERIAMNEIKNNKEIIVIPADKGGKIVVMNQKDYKEKMEEKLNDKKTYEQVKDPTNMIKNKLNELLNKLLSQRKIDKHMKKYLTSIDDLPKLRGQPKLHKINNPMRIITCSSNSILTPLSKFVYTYIKQLREKIQNTIKNTNDLIQKLSKTKIEPNEYLASLDVEDLYTNVPVTRAIDIVINELGYSEKFCQSSFSKTDIKQMLLLILNNGYVEFDGKVYRQVKRLPMGNNISPLLADLYMDNYIKQKLSYLDSTNKIWRYVDDILTPRSQSNLVSNYTLIKSYNQRQNKTQTTNKQH</sequence>
<dbReference type="PANTHER" id="PTHR21301:SF10">
    <property type="entry name" value="REVERSE TRANSCRIPTASE DOMAIN-CONTAINING PROTEIN"/>
    <property type="match status" value="1"/>
</dbReference>
<dbReference type="PROSITE" id="PS50878">
    <property type="entry name" value="RT_POL"/>
    <property type="match status" value="1"/>
</dbReference>
<dbReference type="InterPro" id="IPR000477">
    <property type="entry name" value="RT_dom"/>
</dbReference>
<dbReference type="Gene3D" id="1.10.10.2210">
    <property type="match status" value="1"/>
</dbReference>
<dbReference type="Proteomes" id="UP000663889">
    <property type="component" value="Unassembled WGS sequence"/>
</dbReference>
<accession>A0A815WAV4</accession>
<dbReference type="Gene3D" id="3.10.10.20">
    <property type="match status" value="1"/>
</dbReference>
<evidence type="ECO:0000313" key="3">
    <source>
        <dbReference type="Proteomes" id="UP000663889"/>
    </source>
</evidence>
<feature type="non-terminal residue" evidence="2">
    <location>
        <position position="1"/>
    </location>
</feature>
<organism evidence="2 3">
    <name type="scientific">Rotaria sordida</name>
    <dbReference type="NCBI Taxonomy" id="392033"/>
    <lineage>
        <taxon>Eukaryota</taxon>
        <taxon>Metazoa</taxon>
        <taxon>Spiralia</taxon>
        <taxon>Gnathifera</taxon>
        <taxon>Rotifera</taxon>
        <taxon>Eurotatoria</taxon>
        <taxon>Bdelloidea</taxon>
        <taxon>Philodinida</taxon>
        <taxon>Philodinidae</taxon>
        <taxon>Rotaria</taxon>
    </lineage>
</organism>
<protein>
    <recommendedName>
        <fullName evidence="1">Reverse transcriptase domain-containing protein</fullName>
    </recommendedName>
</protein>
<reference evidence="2" key="1">
    <citation type="submission" date="2021-02" db="EMBL/GenBank/DDBJ databases">
        <authorList>
            <person name="Nowell W R."/>
        </authorList>
    </citation>
    <scope>NUCLEOTIDE SEQUENCE</scope>
</reference>
<name>A0A815WAV4_9BILA</name>
<dbReference type="Pfam" id="PF00078">
    <property type="entry name" value="RVT_1"/>
    <property type="match status" value="1"/>
</dbReference>
<dbReference type="EMBL" id="CAJNOU010008973">
    <property type="protein sequence ID" value="CAF1542483.1"/>
    <property type="molecule type" value="Genomic_DNA"/>
</dbReference>
<proteinExistence type="predicted"/>